<feature type="domain" description="Group II intron maturase-specific" evidence="1">
    <location>
        <begin position="310"/>
        <end position="388"/>
    </location>
</feature>
<reference evidence="2" key="1">
    <citation type="journal article" date="2015" name="J. Eukaryot. Microbiol.">
        <title>Chloroplast Genome Evolution in the Euglenaceae.</title>
        <authorList>
            <person name="Bennett M.S."/>
            <person name="Triemer R.E."/>
        </authorList>
    </citation>
    <scope>NUCLEOTIDE SEQUENCE</scope>
    <source>
        <strain evidence="2">UTEX 2354</strain>
    </source>
</reference>
<organism evidence="2">
    <name type="scientific">Monomorphina parapyrum</name>
    <dbReference type="NCBI Taxonomy" id="1664066"/>
    <lineage>
        <taxon>Eukaryota</taxon>
        <taxon>Discoba</taxon>
        <taxon>Euglenozoa</taxon>
        <taxon>Euglenida</taxon>
        <taxon>Spirocuta</taxon>
        <taxon>Euglenophyceae</taxon>
        <taxon>Euglenales</taxon>
        <taxon>Euglenaceae</taxon>
        <taxon>Monomorphina</taxon>
    </lineage>
</organism>
<geneLocation type="chloroplast" evidence="2"/>
<protein>
    <submittedName>
        <fullName evidence="2">RoaA</fullName>
    </submittedName>
</protein>
<accession>A0A0G3VH45</accession>
<keyword evidence="2" id="KW-0934">Plastid</keyword>
<dbReference type="InterPro" id="IPR013597">
    <property type="entry name" value="Mat_intron_G2"/>
</dbReference>
<evidence type="ECO:0000313" key="2">
    <source>
        <dbReference type="EMBL" id="AKL78949.1"/>
    </source>
</evidence>
<proteinExistence type="predicted"/>
<dbReference type="AlphaFoldDB" id="A0A0G3VH45"/>
<dbReference type="GeneID" id="24571399"/>
<gene>
    <name evidence="2" type="primary">roaA</name>
</gene>
<sequence length="507" mass="60431">MYVEDRVFFLQKSLNSAIKFYNVSSVKRKNAVFFNSFSVRLKAVKDCVVNSSLFVNFNTSLITGEDFINVVLGLGNRSFDSIKLSFYLIKGTGQSFYFLFSKLFNESVRFIWDLSLSPFLEILSGKVWQGFRPFRELTDSLFSVKNILYKVKSRNWILKKSFNLDLISYFLFHDFFRKKSFLSNFLKKDSFYFFLKGKNIVFLSVFLSFLLNEFVIKSFLKFKRFDNFDLHFNVDFFVTNGELYFFSSSLDKLFFFDFLFHKFTSKLCLDSNMSDTKIFSVFNGFNFIGWKVFIFNNFGIFNIVSLEQIRKYKRSLKSLIVKFSGSNIFLLLKKVNSVISTWLSHYNLSNYPWDISSELDLYLYKLFWRFVCKRHSRKSTTWIYNKYWKFLSGKWRFFVLDNVTGNILFLRSHEFSNSKLYRLPSSVNVFDCVDNIIYHAYWFDKFSAKLRGIYKTLFIAQHGVCPICKKFFNIKSFSFIKISKLVLFKFNSNKLSQLVLVHNYCYF</sequence>
<dbReference type="RefSeq" id="YP_009145476.1">
    <property type="nucleotide sequence ID" value="NC_027287.1"/>
</dbReference>
<dbReference type="EMBL" id="KP455987">
    <property type="protein sequence ID" value="AKL78949.1"/>
    <property type="molecule type" value="Genomic_DNA"/>
</dbReference>
<evidence type="ECO:0000259" key="1">
    <source>
        <dbReference type="Pfam" id="PF08388"/>
    </source>
</evidence>
<dbReference type="Pfam" id="PF08388">
    <property type="entry name" value="GIIM"/>
    <property type="match status" value="1"/>
</dbReference>
<name>A0A0G3VH45_9EUGL</name>
<keyword evidence="2" id="KW-0150">Chloroplast</keyword>